<sequence>MSDRQFGPWRKSIRSGGADNCVEVATATDEHIGVRDSKSPNEGVLVFGPEAWSDFVEGVRRGEFDL</sequence>
<accession>A0A8J3KUC4</accession>
<dbReference type="Pfam" id="PF04149">
    <property type="entry name" value="DUF397"/>
    <property type="match status" value="1"/>
</dbReference>
<evidence type="ECO:0000259" key="1">
    <source>
        <dbReference type="Pfam" id="PF04149"/>
    </source>
</evidence>
<proteinExistence type="predicted"/>
<evidence type="ECO:0000313" key="3">
    <source>
        <dbReference type="Proteomes" id="UP000659904"/>
    </source>
</evidence>
<evidence type="ECO:0000313" key="2">
    <source>
        <dbReference type="EMBL" id="GIG02080.1"/>
    </source>
</evidence>
<organism evidence="2 3">
    <name type="scientific">Catellatospora citrea</name>
    <dbReference type="NCBI Taxonomy" id="53366"/>
    <lineage>
        <taxon>Bacteria</taxon>
        <taxon>Bacillati</taxon>
        <taxon>Actinomycetota</taxon>
        <taxon>Actinomycetes</taxon>
        <taxon>Micromonosporales</taxon>
        <taxon>Micromonosporaceae</taxon>
        <taxon>Catellatospora</taxon>
    </lineage>
</organism>
<dbReference type="Proteomes" id="UP000659904">
    <property type="component" value="Unassembled WGS sequence"/>
</dbReference>
<dbReference type="InterPro" id="IPR007278">
    <property type="entry name" value="DUF397"/>
</dbReference>
<dbReference type="EMBL" id="BONH01000047">
    <property type="protein sequence ID" value="GIG02080.1"/>
    <property type="molecule type" value="Genomic_DNA"/>
</dbReference>
<keyword evidence="3" id="KW-1185">Reference proteome</keyword>
<comment type="caution">
    <text evidence="2">The sequence shown here is derived from an EMBL/GenBank/DDBJ whole genome shotgun (WGS) entry which is preliminary data.</text>
</comment>
<name>A0A8J3KUC4_9ACTN</name>
<dbReference type="AlphaFoldDB" id="A0A8J3KUC4"/>
<gene>
    <name evidence="2" type="ORF">Cci01nite_71730</name>
</gene>
<dbReference type="RefSeq" id="WP_120316791.1">
    <property type="nucleotide sequence ID" value="NZ_BONH01000047.1"/>
</dbReference>
<protein>
    <recommendedName>
        <fullName evidence="1">DUF397 domain-containing protein</fullName>
    </recommendedName>
</protein>
<feature type="domain" description="DUF397" evidence="1">
    <location>
        <begin position="9"/>
        <end position="60"/>
    </location>
</feature>
<reference evidence="2 3" key="1">
    <citation type="submission" date="2021-01" db="EMBL/GenBank/DDBJ databases">
        <title>Whole genome shotgun sequence of Catellatospora citrea NBRC 14495.</title>
        <authorList>
            <person name="Komaki H."/>
            <person name="Tamura T."/>
        </authorList>
    </citation>
    <scope>NUCLEOTIDE SEQUENCE [LARGE SCALE GENOMIC DNA]</scope>
    <source>
        <strain evidence="2 3">NBRC 14495</strain>
    </source>
</reference>